<dbReference type="PANTHER" id="PTHR42850">
    <property type="entry name" value="METALLOPHOSPHOESTERASE"/>
    <property type="match status" value="1"/>
</dbReference>
<sequence>MLRSLRERFRRSTDASAPSIEEGKRIYAIGDIHGRFDLLEALLGTIKEDIDREPLSGQVHLVFVGDLIDRGPDSKAVVSKVRELCQTTPCTALMGNHEEILVSILEGNIDALGFFLRLGGYETLLSYGVDRSLLDNGSDNEILAAMRERIPDDHQAFLRGMPSAYGSGDYLFVHAGIRPGVPLDAQSENDLHWIRQDFLKSKANHGKIIIHGHTISPEIDERANRIGIDTGAYSTGHLSAIALEGIARWHLTTC</sequence>
<dbReference type="GO" id="GO:0016791">
    <property type="term" value="F:phosphatase activity"/>
    <property type="evidence" value="ECO:0007669"/>
    <property type="project" value="TreeGrafter"/>
</dbReference>
<dbReference type="PANTHER" id="PTHR42850:SF4">
    <property type="entry name" value="ZINC-DEPENDENT ENDOPOLYPHOSPHATASE"/>
    <property type="match status" value="1"/>
</dbReference>
<comment type="caution">
    <text evidence="2">The sequence shown here is derived from an EMBL/GenBank/DDBJ whole genome shotgun (WGS) entry which is preliminary data.</text>
</comment>
<gene>
    <name evidence="2" type="ORF">HHL27_21170</name>
</gene>
<dbReference type="AlphaFoldDB" id="A0A7Y0BTB0"/>
<dbReference type="Proteomes" id="UP000583556">
    <property type="component" value="Unassembled WGS sequence"/>
</dbReference>
<dbReference type="InterPro" id="IPR050126">
    <property type="entry name" value="Ap4A_hydrolase"/>
</dbReference>
<dbReference type="Pfam" id="PF00149">
    <property type="entry name" value="Metallophos"/>
    <property type="match status" value="1"/>
</dbReference>
<evidence type="ECO:0000313" key="2">
    <source>
        <dbReference type="EMBL" id="NML96176.1"/>
    </source>
</evidence>
<dbReference type="InterPro" id="IPR004843">
    <property type="entry name" value="Calcineurin-like_PHP"/>
</dbReference>
<dbReference type="GO" id="GO:0110154">
    <property type="term" value="P:RNA decapping"/>
    <property type="evidence" value="ECO:0007669"/>
    <property type="project" value="TreeGrafter"/>
</dbReference>
<keyword evidence="3" id="KW-1185">Reference proteome</keyword>
<name>A0A7Y0BTB0_9SPHN</name>
<evidence type="ECO:0000259" key="1">
    <source>
        <dbReference type="Pfam" id="PF00149"/>
    </source>
</evidence>
<dbReference type="GO" id="GO:0008803">
    <property type="term" value="F:bis(5'-nucleosyl)-tetraphosphatase (symmetrical) activity"/>
    <property type="evidence" value="ECO:0007669"/>
    <property type="project" value="TreeGrafter"/>
</dbReference>
<feature type="domain" description="Calcineurin-like phosphoesterase" evidence="1">
    <location>
        <begin position="25"/>
        <end position="217"/>
    </location>
</feature>
<dbReference type="EMBL" id="JABBGM010000019">
    <property type="protein sequence ID" value="NML96176.1"/>
    <property type="molecule type" value="Genomic_DNA"/>
</dbReference>
<organism evidence="2 3">
    <name type="scientific">Novosphingobium olei</name>
    <dbReference type="NCBI Taxonomy" id="2728851"/>
    <lineage>
        <taxon>Bacteria</taxon>
        <taxon>Pseudomonadati</taxon>
        <taxon>Pseudomonadota</taxon>
        <taxon>Alphaproteobacteria</taxon>
        <taxon>Sphingomonadales</taxon>
        <taxon>Sphingomonadaceae</taxon>
        <taxon>Novosphingobium</taxon>
    </lineage>
</organism>
<dbReference type="CDD" id="cd00144">
    <property type="entry name" value="MPP_PPP_family"/>
    <property type="match status" value="1"/>
</dbReference>
<dbReference type="InterPro" id="IPR029052">
    <property type="entry name" value="Metallo-depent_PP-like"/>
</dbReference>
<protein>
    <submittedName>
        <fullName evidence="2">Serine/threonine protein phosphatase</fullName>
    </submittedName>
</protein>
<dbReference type="RefSeq" id="WP_169495383.1">
    <property type="nucleotide sequence ID" value="NZ_JABBGM010000019.1"/>
</dbReference>
<evidence type="ECO:0000313" key="3">
    <source>
        <dbReference type="Proteomes" id="UP000583556"/>
    </source>
</evidence>
<dbReference type="Gene3D" id="3.60.21.10">
    <property type="match status" value="1"/>
</dbReference>
<accession>A0A7Y0BTB0</accession>
<proteinExistence type="predicted"/>
<dbReference type="SUPFAM" id="SSF56300">
    <property type="entry name" value="Metallo-dependent phosphatases"/>
    <property type="match status" value="1"/>
</dbReference>
<reference evidence="2 3" key="1">
    <citation type="submission" date="2020-04" db="EMBL/GenBank/DDBJ databases">
        <title>Novosphingobium sp. TW-4 isolated from soil.</title>
        <authorList>
            <person name="Dahal R.H."/>
            <person name="Chaudhary D.K."/>
        </authorList>
    </citation>
    <scope>NUCLEOTIDE SEQUENCE [LARGE SCALE GENOMIC DNA]</scope>
    <source>
        <strain evidence="2 3">TW-4</strain>
    </source>
</reference>
<dbReference type="GO" id="GO:0005737">
    <property type="term" value="C:cytoplasm"/>
    <property type="evidence" value="ECO:0007669"/>
    <property type="project" value="TreeGrafter"/>
</dbReference>